<dbReference type="GeneID" id="91090401"/>
<dbReference type="EMBL" id="CP143791">
    <property type="protein sequence ID" value="WVN90948.1"/>
    <property type="molecule type" value="Genomic_DNA"/>
</dbReference>
<reference evidence="2" key="2">
    <citation type="journal article" date="2022" name="Elife">
        <title>Obligate sexual reproduction of a homothallic fungus closely related to the Cryptococcus pathogenic species complex.</title>
        <authorList>
            <person name="Passer A.R."/>
            <person name="Clancey S.A."/>
            <person name="Shea T."/>
            <person name="David-Palma M."/>
            <person name="Averette A.F."/>
            <person name="Boekhout T."/>
            <person name="Porcel B.M."/>
            <person name="Nowrousian M."/>
            <person name="Cuomo C.A."/>
            <person name="Sun S."/>
            <person name="Heitman J."/>
            <person name="Coelho M.A."/>
        </authorList>
    </citation>
    <scope>NUCLEOTIDE SEQUENCE</scope>
    <source>
        <strain evidence="2">CBS 7841</strain>
    </source>
</reference>
<accession>A0AAJ8JYT5</accession>
<dbReference type="Pfam" id="PF08613">
    <property type="entry name" value="Cyclin"/>
    <property type="match status" value="1"/>
</dbReference>
<evidence type="ECO:0000313" key="2">
    <source>
        <dbReference type="EMBL" id="WVN90948.1"/>
    </source>
</evidence>
<reference evidence="2" key="1">
    <citation type="submission" date="2016-06" db="EMBL/GenBank/DDBJ databases">
        <authorList>
            <person name="Cuomo C."/>
            <person name="Litvintseva A."/>
            <person name="Heitman J."/>
            <person name="Chen Y."/>
            <person name="Sun S."/>
            <person name="Springer D."/>
            <person name="Dromer F."/>
            <person name="Young S."/>
            <person name="Zeng Q."/>
            <person name="Chapman S."/>
            <person name="Gujja S."/>
            <person name="Saif S."/>
            <person name="Birren B."/>
        </authorList>
    </citation>
    <scope>NUCLEOTIDE SEQUENCE</scope>
    <source>
        <strain evidence="2">CBS 7841</strain>
    </source>
</reference>
<dbReference type="GO" id="GO:0000307">
    <property type="term" value="C:cyclin-dependent protein kinase holoenzyme complex"/>
    <property type="evidence" value="ECO:0007669"/>
    <property type="project" value="TreeGrafter"/>
</dbReference>
<dbReference type="GO" id="GO:0016538">
    <property type="term" value="F:cyclin-dependent protein serine/threonine kinase regulator activity"/>
    <property type="evidence" value="ECO:0007669"/>
    <property type="project" value="TreeGrafter"/>
</dbReference>
<feature type="region of interest" description="Disordered" evidence="1">
    <location>
        <begin position="420"/>
        <end position="449"/>
    </location>
</feature>
<evidence type="ECO:0000313" key="3">
    <source>
        <dbReference type="Proteomes" id="UP000094043"/>
    </source>
</evidence>
<dbReference type="Gene3D" id="1.10.472.10">
    <property type="entry name" value="Cyclin-like"/>
    <property type="match status" value="1"/>
</dbReference>
<keyword evidence="3" id="KW-1185">Reference proteome</keyword>
<protein>
    <submittedName>
        <fullName evidence="2">Uncharacterized protein</fullName>
    </submittedName>
</protein>
<dbReference type="PANTHER" id="PTHR15615:SF27">
    <property type="entry name" value="PHO85 CYCLIN CLG1"/>
    <property type="match status" value="1"/>
</dbReference>
<proteinExistence type="predicted"/>
<feature type="region of interest" description="Disordered" evidence="1">
    <location>
        <begin position="521"/>
        <end position="607"/>
    </location>
</feature>
<evidence type="ECO:0000256" key="1">
    <source>
        <dbReference type="SAM" id="MobiDB-lite"/>
    </source>
</evidence>
<organism evidence="2 3">
    <name type="scientific">Cryptococcus depauperatus CBS 7841</name>
    <dbReference type="NCBI Taxonomy" id="1295531"/>
    <lineage>
        <taxon>Eukaryota</taxon>
        <taxon>Fungi</taxon>
        <taxon>Dikarya</taxon>
        <taxon>Basidiomycota</taxon>
        <taxon>Agaricomycotina</taxon>
        <taxon>Tremellomycetes</taxon>
        <taxon>Tremellales</taxon>
        <taxon>Cryptococcaceae</taxon>
        <taxon>Cryptococcus</taxon>
    </lineage>
</organism>
<dbReference type="PANTHER" id="PTHR15615">
    <property type="match status" value="1"/>
</dbReference>
<dbReference type="Proteomes" id="UP000094043">
    <property type="component" value="Chromosome 8"/>
</dbReference>
<dbReference type="GO" id="GO:0019901">
    <property type="term" value="F:protein kinase binding"/>
    <property type="evidence" value="ECO:0007669"/>
    <property type="project" value="InterPro"/>
</dbReference>
<dbReference type="GO" id="GO:0005634">
    <property type="term" value="C:nucleus"/>
    <property type="evidence" value="ECO:0007669"/>
    <property type="project" value="TreeGrafter"/>
</dbReference>
<feature type="compositionally biased region" description="Polar residues" evidence="1">
    <location>
        <begin position="564"/>
        <end position="590"/>
    </location>
</feature>
<dbReference type="CDD" id="cd20557">
    <property type="entry name" value="CYCLIN_ScPCL1-like"/>
    <property type="match status" value="1"/>
</dbReference>
<name>A0AAJ8JYT5_9TREE</name>
<reference evidence="2" key="3">
    <citation type="submission" date="2024-01" db="EMBL/GenBank/DDBJ databases">
        <authorList>
            <person name="Coelho M.A."/>
            <person name="David-Palma M."/>
            <person name="Shea T."/>
            <person name="Sun S."/>
            <person name="Cuomo C.A."/>
            <person name="Heitman J."/>
        </authorList>
    </citation>
    <scope>NUCLEOTIDE SEQUENCE</scope>
    <source>
        <strain evidence="2">CBS 7841</strain>
    </source>
</reference>
<sequence length="667" mass="72311">MAIQRVFAADQNYSLTTTPPLTTPPSVPCGPVSVVGRTAAGELESDFYAQMVHSLPPIATQALDQYRFPAGRLSPLKMPQWMAARPLPSFSLSPDAGRPKKLRRVDMNMAQAGTMAARPGFQTPLANHVAQMVVWLWYGHFAPASSPTSSPFSESPSIPVDPFDPCTQPQRISQLMVQPSVEFGNFVARLLQVTMVSHSVTLVALLYIYRLKMKNSFTSTPGSEHRPFVAALMLGNNNTYTNATWAELAGISIKEINTEFLVGLNYELGVKVQEYKRWRVLLDAFMLSRGPGGSMGPGQASYLFHSPLTAHPAFTPPTLSGSRARSASPPRGLPLEHHYVALGDSNGRKRSAVDAFYLDSVPPAASRHGPHLPNITIPVHSFSSQPLTPVHASRPALLSQDSTSSLARSASLNRQWARLPTHLNNTRRGSTGHVDPEPAPSQPAHYHQPKSIHYESIAPQKPGQWDGGWALLAPCGDTLPQPHLVPPKHLMFYSLAAEPHTGAGGQPRKAILHCQDPAPGQIMSSMFNSSQSAYQAPPPPPLAHPSEDGHLPEAGMYDHPNRGSDPSNNHFHTPGIYTSTPYTRNWSPVQGASEPEPAQFANAGPPGYVYNPQGSAWENGSRASDVSSGGWVRTSDGAVHFMEASGRLGPTWTSRSEWSSPVSKIHY</sequence>
<dbReference type="AlphaFoldDB" id="A0AAJ8JYT5"/>
<dbReference type="RefSeq" id="XP_066071648.1">
    <property type="nucleotide sequence ID" value="XM_066215551.1"/>
</dbReference>
<feature type="compositionally biased region" description="Polar residues" evidence="1">
    <location>
        <begin position="522"/>
        <end position="534"/>
    </location>
</feature>
<dbReference type="InterPro" id="IPR013922">
    <property type="entry name" value="Cyclin_PHO80-like"/>
</dbReference>
<gene>
    <name evidence="2" type="ORF">L203_106193</name>
</gene>
<dbReference type="KEGG" id="cdep:91090401"/>